<name>A0A9J6ETD8_RHIMP</name>
<keyword evidence="1" id="KW-0175">Coiled coil</keyword>
<evidence type="ECO:0000256" key="2">
    <source>
        <dbReference type="SAM" id="MobiDB-lite"/>
    </source>
</evidence>
<feature type="coiled-coil region" evidence="1">
    <location>
        <begin position="29"/>
        <end position="79"/>
    </location>
</feature>
<accession>A0A9J6ETD8</accession>
<reference evidence="3" key="2">
    <citation type="submission" date="2021-09" db="EMBL/GenBank/DDBJ databases">
        <authorList>
            <person name="Jia N."/>
            <person name="Wang J."/>
            <person name="Shi W."/>
            <person name="Du L."/>
            <person name="Sun Y."/>
            <person name="Zhan W."/>
            <person name="Jiang J."/>
            <person name="Wang Q."/>
            <person name="Zhang B."/>
            <person name="Ji P."/>
            <person name="Sakyi L.B."/>
            <person name="Cui X."/>
            <person name="Yuan T."/>
            <person name="Jiang B."/>
            <person name="Yang W."/>
            <person name="Lam T.T.-Y."/>
            <person name="Chang Q."/>
            <person name="Ding S."/>
            <person name="Wang X."/>
            <person name="Zhu J."/>
            <person name="Ruan X."/>
            <person name="Zhao L."/>
            <person name="Wei J."/>
            <person name="Que T."/>
            <person name="Du C."/>
            <person name="Cheng J."/>
            <person name="Dai P."/>
            <person name="Han X."/>
            <person name="Huang E."/>
            <person name="Gao Y."/>
            <person name="Liu J."/>
            <person name="Shao H."/>
            <person name="Ye R."/>
            <person name="Li L."/>
            <person name="Wei W."/>
            <person name="Wang X."/>
            <person name="Wang C."/>
            <person name="Huo Q."/>
            <person name="Li W."/>
            <person name="Guo W."/>
            <person name="Chen H."/>
            <person name="Chen S."/>
            <person name="Zhou L."/>
            <person name="Zhou L."/>
            <person name="Ni X."/>
            <person name="Tian J."/>
            <person name="Zhou Y."/>
            <person name="Sheng Y."/>
            <person name="Liu T."/>
            <person name="Pan Y."/>
            <person name="Xia L."/>
            <person name="Li J."/>
            <person name="Zhao F."/>
            <person name="Cao W."/>
        </authorList>
    </citation>
    <scope>NUCLEOTIDE SEQUENCE</scope>
    <source>
        <strain evidence="3">Rmic-2018</strain>
        <tissue evidence="3">Larvae</tissue>
    </source>
</reference>
<reference evidence="3" key="1">
    <citation type="journal article" date="2020" name="Cell">
        <title>Large-Scale Comparative Analyses of Tick Genomes Elucidate Their Genetic Diversity and Vector Capacities.</title>
        <authorList>
            <consortium name="Tick Genome and Microbiome Consortium (TIGMIC)"/>
            <person name="Jia N."/>
            <person name="Wang J."/>
            <person name="Shi W."/>
            <person name="Du L."/>
            <person name="Sun Y."/>
            <person name="Zhan W."/>
            <person name="Jiang J.F."/>
            <person name="Wang Q."/>
            <person name="Zhang B."/>
            <person name="Ji P."/>
            <person name="Bell-Sakyi L."/>
            <person name="Cui X.M."/>
            <person name="Yuan T.T."/>
            <person name="Jiang B.G."/>
            <person name="Yang W.F."/>
            <person name="Lam T.T."/>
            <person name="Chang Q.C."/>
            <person name="Ding S.J."/>
            <person name="Wang X.J."/>
            <person name="Zhu J.G."/>
            <person name="Ruan X.D."/>
            <person name="Zhao L."/>
            <person name="Wei J.T."/>
            <person name="Ye R.Z."/>
            <person name="Que T.C."/>
            <person name="Du C.H."/>
            <person name="Zhou Y.H."/>
            <person name="Cheng J.X."/>
            <person name="Dai P.F."/>
            <person name="Guo W.B."/>
            <person name="Han X.H."/>
            <person name="Huang E.J."/>
            <person name="Li L.F."/>
            <person name="Wei W."/>
            <person name="Gao Y.C."/>
            <person name="Liu J.Z."/>
            <person name="Shao H.Z."/>
            <person name="Wang X."/>
            <person name="Wang C.C."/>
            <person name="Yang T.C."/>
            <person name="Huo Q.B."/>
            <person name="Li W."/>
            <person name="Chen H.Y."/>
            <person name="Chen S.E."/>
            <person name="Zhou L.G."/>
            <person name="Ni X.B."/>
            <person name="Tian J.H."/>
            <person name="Sheng Y."/>
            <person name="Liu T."/>
            <person name="Pan Y.S."/>
            <person name="Xia L.Y."/>
            <person name="Li J."/>
            <person name="Zhao F."/>
            <person name="Cao W.C."/>
        </authorList>
    </citation>
    <scope>NUCLEOTIDE SEQUENCE</scope>
    <source>
        <strain evidence="3">Rmic-2018</strain>
    </source>
</reference>
<comment type="caution">
    <text evidence="3">The sequence shown here is derived from an EMBL/GenBank/DDBJ whole genome shotgun (WGS) entry which is preliminary data.</text>
</comment>
<dbReference type="Proteomes" id="UP000821866">
    <property type="component" value="Chromosome 10"/>
</dbReference>
<evidence type="ECO:0000313" key="3">
    <source>
        <dbReference type="EMBL" id="KAH8037312.1"/>
    </source>
</evidence>
<organism evidence="3 4">
    <name type="scientific">Rhipicephalus microplus</name>
    <name type="common">Cattle tick</name>
    <name type="synonym">Boophilus microplus</name>
    <dbReference type="NCBI Taxonomy" id="6941"/>
    <lineage>
        <taxon>Eukaryota</taxon>
        <taxon>Metazoa</taxon>
        <taxon>Ecdysozoa</taxon>
        <taxon>Arthropoda</taxon>
        <taxon>Chelicerata</taxon>
        <taxon>Arachnida</taxon>
        <taxon>Acari</taxon>
        <taxon>Parasitiformes</taxon>
        <taxon>Ixodida</taxon>
        <taxon>Ixodoidea</taxon>
        <taxon>Ixodidae</taxon>
        <taxon>Rhipicephalinae</taxon>
        <taxon>Rhipicephalus</taxon>
        <taxon>Boophilus</taxon>
    </lineage>
</organism>
<keyword evidence="4" id="KW-1185">Reference proteome</keyword>
<feature type="region of interest" description="Disordered" evidence="2">
    <location>
        <begin position="129"/>
        <end position="174"/>
    </location>
</feature>
<protein>
    <submittedName>
        <fullName evidence="3">Uncharacterized protein</fullName>
    </submittedName>
</protein>
<dbReference type="EMBL" id="JABSTU010000002">
    <property type="protein sequence ID" value="KAH8037312.1"/>
    <property type="molecule type" value="Genomic_DNA"/>
</dbReference>
<proteinExistence type="predicted"/>
<sequence length="240" mass="28120">MSVADDILLRRVLREEYEVDDPGPKRPSLEALLAAAEKAAEARRAASRERQRASRLRMAQRQLDAVRAYDRERKRARREALTPEQLMALRTRVIQPQGLTDEEFEAMRAARRERERRRQEAHMMREMAKVQEARNDCEARRQITPNARGRPRGTEKRRPPRRAPSNDESDDEYSERCHIRRSVSCVNGVTKKEQWYQADEEPKEDIDFRIEQACHVHSPGFSVQQRENTLFNLSLTVLST</sequence>
<evidence type="ECO:0000256" key="1">
    <source>
        <dbReference type="SAM" id="Coils"/>
    </source>
</evidence>
<evidence type="ECO:0000313" key="4">
    <source>
        <dbReference type="Proteomes" id="UP000821866"/>
    </source>
</evidence>
<gene>
    <name evidence="3" type="ORF">HPB51_009867</name>
</gene>
<dbReference type="AlphaFoldDB" id="A0A9J6ETD8"/>
<feature type="compositionally biased region" description="Basic and acidic residues" evidence="2">
    <location>
        <begin position="129"/>
        <end position="141"/>
    </location>
</feature>